<organism evidence="2 3">
    <name type="scientific">Rhipicephalus microplus</name>
    <name type="common">Cattle tick</name>
    <name type="synonym">Boophilus microplus</name>
    <dbReference type="NCBI Taxonomy" id="6941"/>
    <lineage>
        <taxon>Eukaryota</taxon>
        <taxon>Metazoa</taxon>
        <taxon>Ecdysozoa</taxon>
        <taxon>Arthropoda</taxon>
        <taxon>Chelicerata</taxon>
        <taxon>Arachnida</taxon>
        <taxon>Acari</taxon>
        <taxon>Parasitiformes</taxon>
        <taxon>Ixodida</taxon>
        <taxon>Ixodoidea</taxon>
        <taxon>Ixodidae</taxon>
        <taxon>Rhipicephalinae</taxon>
        <taxon>Rhipicephalus</taxon>
        <taxon>Boophilus</taxon>
    </lineage>
</organism>
<accession>A0A9J6D6J8</accession>
<evidence type="ECO:0000259" key="1">
    <source>
        <dbReference type="Pfam" id="PF00443"/>
    </source>
</evidence>
<keyword evidence="3" id="KW-1185">Reference proteome</keyword>
<sequence length="108" mass="11715">MVSDPGGSQQIAESLTQVKIHPKAKVQVAPALSPPKAHHYSGQWMVSQKFVFHEFSGSKVDERVEFPLEGLDLAPFVSGPKPQAAESLLYDLHAYICHIGGACLTAFL</sequence>
<dbReference type="EMBL" id="JABSTU010000011">
    <property type="protein sequence ID" value="KAH8009697.1"/>
    <property type="molecule type" value="Genomic_DNA"/>
</dbReference>
<dbReference type="GO" id="GO:0016579">
    <property type="term" value="P:protein deubiquitination"/>
    <property type="evidence" value="ECO:0007669"/>
    <property type="project" value="InterPro"/>
</dbReference>
<dbReference type="InterPro" id="IPR038765">
    <property type="entry name" value="Papain-like_cys_pep_sf"/>
</dbReference>
<dbReference type="Gene3D" id="3.90.70.10">
    <property type="entry name" value="Cysteine proteinases"/>
    <property type="match status" value="1"/>
</dbReference>
<evidence type="ECO:0000313" key="2">
    <source>
        <dbReference type="EMBL" id="KAH8009697.1"/>
    </source>
</evidence>
<evidence type="ECO:0000313" key="3">
    <source>
        <dbReference type="Proteomes" id="UP000821866"/>
    </source>
</evidence>
<dbReference type="InterPro" id="IPR001394">
    <property type="entry name" value="Peptidase_C19_UCH"/>
</dbReference>
<dbReference type="Proteomes" id="UP000821866">
    <property type="component" value="Chromosome 9"/>
</dbReference>
<comment type="caution">
    <text evidence="2">The sequence shown here is derived from an EMBL/GenBank/DDBJ whole genome shotgun (WGS) entry which is preliminary data.</text>
</comment>
<dbReference type="AlphaFoldDB" id="A0A9J6D6J8"/>
<proteinExistence type="predicted"/>
<protein>
    <recommendedName>
        <fullName evidence="1">Peptidase C19 ubiquitin carboxyl-terminal hydrolase domain-containing protein</fullName>
    </recommendedName>
</protein>
<reference evidence="2" key="1">
    <citation type="journal article" date="2020" name="Cell">
        <title>Large-Scale Comparative Analyses of Tick Genomes Elucidate Their Genetic Diversity and Vector Capacities.</title>
        <authorList>
            <consortium name="Tick Genome and Microbiome Consortium (TIGMIC)"/>
            <person name="Jia N."/>
            <person name="Wang J."/>
            <person name="Shi W."/>
            <person name="Du L."/>
            <person name="Sun Y."/>
            <person name="Zhan W."/>
            <person name="Jiang J.F."/>
            <person name="Wang Q."/>
            <person name="Zhang B."/>
            <person name="Ji P."/>
            <person name="Bell-Sakyi L."/>
            <person name="Cui X.M."/>
            <person name="Yuan T.T."/>
            <person name="Jiang B.G."/>
            <person name="Yang W.F."/>
            <person name="Lam T.T."/>
            <person name="Chang Q.C."/>
            <person name="Ding S.J."/>
            <person name="Wang X.J."/>
            <person name="Zhu J.G."/>
            <person name="Ruan X.D."/>
            <person name="Zhao L."/>
            <person name="Wei J.T."/>
            <person name="Ye R.Z."/>
            <person name="Que T.C."/>
            <person name="Du C.H."/>
            <person name="Zhou Y.H."/>
            <person name="Cheng J.X."/>
            <person name="Dai P.F."/>
            <person name="Guo W.B."/>
            <person name="Han X.H."/>
            <person name="Huang E.J."/>
            <person name="Li L.F."/>
            <person name="Wei W."/>
            <person name="Gao Y.C."/>
            <person name="Liu J.Z."/>
            <person name="Shao H.Z."/>
            <person name="Wang X."/>
            <person name="Wang C.C."/>
            <person name="Yang T.C."/>
            <person name="Huo Q.B."/>
            <person name="Li W."/>
            <person name="Chen H.Y."/>
            <person name="Chen S.E."/>
            <person name="Zhou L.G."/>
            <person name="Ni X.B."/>
            <person name="Tian J.H."/>
            <person name="Sheng Y."/>
            <person name="Liu T."/>
            <person name="Pan Y.S."/>
            <person name="Xia L.Y."/>
            <person name="Li J."/>
            <person name="Zhao F."/>
            <person name="Cao W.C."/>
        </authorList>
    </citation>
    <scope>NUCLEOTIDE SEQUENCE</scope>
    <source>
        <strain evidence="2">Rmic-2018</strain>
    </source>
</reference>
<dbReference type="GO" id="GO:0004843">
    <property type="term" value="F:cysteine-type deubiquitinase activity"/>
    <property type="evidence" value="ECO:0007669"/>
    <property type="project" value="InterPro"/>
</dbReference>
<name>A0A9J6D6J8_RHIMP</name>
<gene>
    <name evidence="2" type="ORF">HPB51_019008</name>
</gene>
<dbReference type="VEuPathDB" id="VectorBase:LOC119178743"/>
<dbReference type="SUPFAM" id="SSF54001">
    <property type="entry name" value="Cysteine proteinases"/>
    <property type="match status" value="1"/>
</dbReference>
<reference evidence="2" key="2">
    <citation type="submission" date="2021-09" db="EMBL/GenBank/DDBJ databases">
        <authorList>
            <person name="Jia N."/>
            <person name="Wang J."/>
            <person name="Shi W."/>
            <person name="Du L."/>
            <person name="Sun Y."/>
            <person name="Zhan W."/>
            <person name="Jiang J."/>
            <person name="Wang Q."/>
            <person name="Zhang B."/>
            <person name="Ji P."/>
            <person name="Sakyi L.B."/>
            <person name="Cui X."/>
            <person name="Yuan T."/>
            <person name="Jiang B."/>
            <person name="Yang W."/>
            <person name="Lam T.T.-Y."/>
            <person name="Chang Q."/>
            <person name="Ding S."/>
            <person name="Wang X."/>
            <person name="Zhu J."/>
            <person name="Ruan X."/>
            <person name="Zhao L."/>
            <person name="Wei J."/>
            <person name="Que T."/>
            <person name="Du C."/>
            <person name="Cheng J."/>
            <person name="Dai P."/>
            <person name="Han X."/>
            <person name="Huang E."/>
            <person name="Gao Y."/>
            <person name="Liu J."/>
            <person name="Shao H."/>
            <person name="Ye R."/>
            <person name="Li L."/>
            <person name="Wei W."/>
            <person name="Wang X."/>
            <person name="Wang C."/>
            <person name="Huo Q."/>
            <person name="Li W."/>
            <person name="Guo W."/>
            <person name="Chen H."/>
            <person name="Chen S."/>
            <person name="Zhou L."/>
            <person name="Zhou L."/>
            <person name="Ni X."/>
            <person name="Tian J."/>
            <person name="Zhou Y."/>
            <person name="Sheng Y."/>
            <person name="Liu T."/>
            <person name="Pan Y."/>
            <person name="Xia L."/>
            <person name="Li J."/>
            <person name="Zhao F."/>
            <person name="Cao W."/>
        </authorList>
    </citation>
    <scope>NUCLEOTIDE SEQUENCE</scope>
    <source>
        <strain evidence="2">Rmic-2018</strain>
        <tissue evidence="2">Larvae</tissue>
    </source>
</reference>
<feature type="domain" description="Peptidase C19 ubiquitin carboxyl-terminal hydrolase" evidence="1">
    <location>
        <begin position="47"/>
        <end position="101"/>
    </location>
</feature>
<dbReference type="Pfam" id="PF00443">
    <property type="entry name" value="UCH"/>
    <property type="match status" value="1"/>
</dbReference>